<feature type="domain" description="Replication initiator A N-terminal" evidence="2">
    <location>
        <begin position="18"/>
        <end position="84"/>
    </location>
</feature>
<comment type="caution">
    <text evidence="3">The sequence shown here is derived from an EMBL/GenBank/DDBJ whole genome shotgun (WGS) entry which is preliminary data.</text>
</comment>
<protein>
    <recommendedName>
        <fullName evidence="2">Replication initiator A N-terminal domain-containing protein</fullName>
    </recommendedName>
</protein>
<feature type="region of interest" description="Disordered" evidence="1">
    <location>
        <begin position="207"/>
        <end position="233"/>
    </location>
</feature>
<sequence>MSKEYIKAQTPLPAYFPYPKFLLQMSLSHTARLTYVLLLDRMTLSQKNGWVDAQGRAYVLYPLAGLAEDLQSSISSVTRALRELEAARLIERRSNGFSKPNQVFLSFPSTAQKCTVEMVKNEQPDCSKVSNTIAQNCTPNQINKNNLRLNQLSRTKEAYGRYRNVYLEDYSELKMEIAELDSLIDDLSIYMQSTGKKYADHAATLRSWSARKKRQQKPGTGIPDYTYNKEESL</sequence>
<dbReference type="EMBL" id="NOUV01000014">
    <property type="protein sequence ID" value="PDX86346.1"/>
    <property type="molecule type" value="Genomic_DNA"/>
</dbReference>
<organism evidence="3 4">
    <name type="scientific">Faecalibacterium prausnitzii</name>
    <dbReference type="NCBI Taxonomy" id="853"/>
    <lineage>
        <taxon>Bacteria</taxon>
        <taxon>Bacillati</taxon>
        <taxon>Bacillota</taxon>
        <taxon>Clostridia</taxon>
        <taxon>Eubacteriales</taxon>
        <taxon>Oscillospiraceae</taxon>
        <taxon>Faecalibacterium</taxon>
    </lineage>
</organism>
<dbReference type="InterPro" id="IPR010724">
    <property type="entry name" value="RepA_N"/>
</dbReference>
<evidence type="ECO:0000313" key="4">
    <source>
        <dbReference type="Proteomes" id="UP000220904"/>
    </source>
</evidence>
<reference evidence="3 4" key="1">
    <citation type="journal article" date="2017" name="Front. Microbiol.">
        <title>New Insights into the Diversity of the Genus Faecalibacterium.</title>
        <authorList>
            <person name="Benevides L."/>
            <person name="Burman S."/>
            <person name="Martin R."/>
            <person name="Robert V."/>
            <person name="Thomas M."/>
            <person name="Miquel S."/>
            <person name="Chain F."/>
            <person name="Sokol H."/>
            <person name="Bermudez-Humaran L.G."/>
            <person name="Morrison M."/>
            <person name="Langella P."/>
            <person name="Azevedo V.A."/>
            <person name="Chatel J.M."/>
            <person name="Soares S."/>
        </authorList>
    </citation>
    <scope>NUCLEOTIDE SEQUENCE [LARGE SCALE GENOMIC DNA]</scope>
    <source>
        <strain evidence="3 4">AHMP21</strain>
    </source>
</reference>
<name>A0A2A7B4P4_9FIRM</name>
<accession>A0A2A7B4P4</accession>
<proteinExistence type="predicted"/>
<dbReference type="OrthoDB" id="7365718at2"/>
<evidence type="ECO:0000259" key="2">
    <source>
        <dbReference type="Pfam" id="PF06970"/>
    </source>
</evidence>
<dbReference type="AlphaFoldDB" id="A0A2A7B4P4"/>
<gene>
    <name evidence="3" type="ORF">CHR60_06210</name>
</gene>
<dbReference type="Proteomes" id="UP000220904">
    <property type="component" value="Unassembled WGS sequence"/>
</dbReference>
<evidence type="ECO:0000313" key="3">
    <source>
        <dbReference type="EMBL" id="PDX86346.1"/>
    </source>
</evidence>
<dbReference type="Pfam" id="PF06970">
    <property type="entry name" value="RepA_N"/>
    <property type="match status" value="1"/>
</dbReference>
<evidence type="ECO:0000256" key="1">
    <source>
        <dbReference type="SAM" id="MobiDB-lite"/>
    </source>
</evidence>
<dbReference type="RefSeq" id="WP_097792222.1">
    <property type="nucleotide sequence ID" value="NZ_NOUV01000014.1"/>
</dbReference>